<protein>
    <submittedName>
        <fullName evidence="2">Uncharacterized protein</fullName>
    </submittedName>
</protein>
<evidence type="ECO:0000313" key="3">
    <source>
        <dbReference type="Proteomes" id="UP000467841"/>
    </source>
</evidence>
<evidence type="ECO:0000256" key="1">
    <source>
        <dbReference type="SAM" id="MobiDB-lite"/>
    </source>
</evidence>
<accession>A0A6D2HK29</accession>
<dbReference type="EMBL" id="CACVBM020000133">
    <property type="protein sequence ID" value="CAA7014960.1"/>
    <property type="molecule type" value="Genomic_DNA"/>
</dbReference>
<feature type="region of interest" description="Disordered" evidence="1">
    <location>
        <begin position="79"/>
        <end position="100"/>
    </location>
</feature>
<name>A0A6D2HK29_9BRAS</name>
<gene>
    <name evidence="2" type="ORF">MERR_LOCUS2195</name>
</gene>
<dbReference type="AlphaFoldDB" id="A0A6D2HK29"/>
<sequence length="100" mass="11750">MDCWYGQAYLSRMRNSCSNGCFKDVSFPFCEMRMRQLHGPDRTRPLPNTPELEMTIDLCERKKSPSWDVDEVMDRWKWMKPPPASQKAGNALVPIRRGRL</sequence>
<comment type="caution">
    <text evidence="2">The sequence shown here is derived from an EMBL/GenBank/DDBJ whole genome shotgun (WGS) entry which is preliminary data.</text>
</comment>
<keyword evidence="3" id="KW-1185">Reference proteome</keyword>
<proteinExistence type="predicted"/>
<reference evidence="2" key="1">
    <citation type="submission" date="2020-01" db="EMBL/GenBank/DDBJ databases">
        <authorList>
            <person name="Mishra B."/>
        </authorList>
    </citation>
    <scope>NUCLEOTIDE SEQUENCE [LARGE SCALE GENOMIC DNA]</scope>
</reference>
<dbReference type="Proteomes" id="UP000467841">
    <property type="component" value="Unassembled WGS sequence"/>
</dbReference>
<organism evidence="2 3">
    <name type="scientific">Microthlaspi erraticum</name>
    <dbReference type="NCBI Taxonomy" id="1685480"/>
    <lineage>
        <taxon>Eukaryota</taxon>
        <taxon>Viridiplantae</taxon>
        <taxon>Streptophyta</taxon>
        <taxon>Embryophyta</taxon>
        <taxon>Tracheophyta</taxon>
        <taxon>Spermatophyta</taxon>
        <taxon>Magnoliopsida</taxon>
        <taxon>eudicotyledons</taxon>
        <taxon>Gunneridae</taxon>
        <taxon>Pentapetalae</taxon>
        <taxon>rosids</taxon>
        <taxon>malvids</taxon>
        <taxon>Brassicales</taxon>
        <taxon>Brassicaceae</taxon>
        <taxon>Coluteocarpeae</taxon>
        <taxon>Microthlaspi</taxon>
    </lineage>
</organism>
<evidence type="ECO:0000313" key="2">
    <source>
        <dbReference type="EMBL" id="CAA7014960.1"/>
    </source>
</evidence>